<evidence type="ECO:0000313" key="3">
    <source>
        <dbReference type="Proteomes" id="UP000054144"/>
    </source>
</evidence>
<gene>
    <name evidence="2" type="ORF">FISHEDRAFT_57966</name>
</gene>
<accession>A0A0D7AE54</accession>
<evidence type="ECO:0000313" key="2">
    <source>
        <dbReference type="EMBL" id="KIY49706.1"/>
    </source>
</evidence>
<dbReference type="Proteomes" id="UP000054144">
    <property type="component" value="Unassembled WGS sequence"/>
</dbReference>
<sequence>MGNSEDLRSEISPVSGAPGESLVLNSAERAPYLLIIGLLGENLDFDPFKGNNRDIVKKVLEREHTRHGAYADLVPFGTNESSLVVTQNGSTRSHTVAVDQDVSQENLLEPPIVTESPATPTTALDDNEEMDLVEQVWHRTVVAFSTYRSSI</sequence>
<name>A0A0D7AE54_9AGAR</name>
<organism evidence="2 3">
    <name type="scientific">Fistulina hepatica ATCC 64428</name>
    <dbReference type="NCBI Taxonomy" id="1128425"/>
    <lineage>
        <taxon>Eukaryota</taxon>
        <taxon>Fungi</taxon>
        <taxon>Dikarya</taxon>
        <taxon>Basidiomycota</taxon>
        <taxon>Agaricomycotina</taxon>
        <taxon>Agaricomycetes</taxon>
        <taxon>Agaricomycetidae</taxon>
        <taxon>Agaricales</taxon>
        <taxon>Fistulinaceae</taxon>
        <taxon>Fistulina</taxon>
    </lineage>
</organism>
<feature type="region of interest" description="Disordered" evidence="1">
    <location>
        <begin position="1"/>
        <end position="20"/>
    </location>
</feature>
<dbReference type="OrthoDB" id="10264149at2759"/>
<reference evidence="2 3" key="1">
    <citation type="journal article" date="2015" name="Fungal Genet. Biol.">
        <title>Evolution of novel wood decay mechanisms in Agaricales revealed by the genome sequences of Fistulina hepatica and Cylindrobasidium torrendii.</title>
        <authorList>
            <person name="Floudas D."/>
            <person name="Held B.W."/>
            <person name="Riley R."/>
            <person name="Nagy L.G."/>
            <person name="Koehler G."/>
            <person name="Ransdell A.S."/>
            <person name="Younus H."/>
            <person name="Chow J."/>
            <person name="Chiniquy J."/>
            <person name="Lipzen A."/>
            <person name="Tritt A."/>
            <person name="Sun H."/>
            <person name="Haridas S."/>
            <person name="LaButti K."/>
            <person name="Ohm R.A."/>
            <person name="Kues U."/>
            <person name="Blanchette R.A."/>
            <person name="Grigoriev I.V."/>
            <person name="Minto R.E."/>
            <person name="Hibbett D.S."/>
        </authorList>
    </citation>
    <scope>NUCLEOTIDE SEQUENCE [LARGE SCALE GENOMIC DNA]</scope>
    <source>
        <strain evidence="2 3">ATCC 64428</strain>
    </source>
</reference>
<dbReference type="AlphaFoldDB" id="A0A0D7AE54"/>
<protein>
    <submittedName>
        <fullName evidence="2">Uncharacterized protein</fullName>
    </submittedName>
</protein>
<keyword evidence="3" id="KW-1185">Reference proteome</keyword>
<proteinExistence type="predicted"/>
<dbReference type="EMBL" id="KN881721">
    <property type="protein sequence ID" value="KIY49706.1"/>
    <property type="molecule type" value="Genomic_DNA"/>
</dbReference>
<evidence type="ECO:0000256" key="1">
    <source>
        <dbReference type="SAM" id="MobiDB-lite"/>
    </source>
</evidence>